<dbReference type="NCBIfam" id="TIGR02168">
    <property type="entry name" value="SMC_prok_B"/>
    <property type="match status" value="1"/>
</dbReference>
<dbReference type="Gene3D" id="3.40.50.300">
    <property type="entry name" value="P-loop containing nucleotide triphosphate hydrolases"/>
    <property type="match status" value="2"/>
</dbReference>
<dbReference type="SUPFAM" id="SSF52540">
    <property type="entry name" value="P-loop containing nucleoside triphosphate hydrolases"/>
    <property type="match status" value="1"/>
</dbReference>
<comment type="subunit">
    <text evidence="6">Homodimer.</text>
</comment>
<dbReference type="InterPro" id="IPR011890">
    <property type="entry name" value="SMC_prok"/>
</dbReference>
<evidence type="ECO:0000256" key="4">
    <source>
        <dbReference type="ARBA" id="ARBA00023054"/>
    </source>
</evidence>
<evidence type="ECO:0000256" key="2">
    <source>
        <dbReference type="ARBA" id="ARBA00022741"/>
    </source>
</evidence>
<accession>A0ABU3BNQ3</accession>
<evidence type="ECO:0000313" key="10">
    <source>
        <dbReference type="Proteomes" id="UP001267426"/>
    </source>
</evidence>
<proteinExistence type="inferred from homology"/>
<keyword evidence="5 6" id="KW-0238">DNA-binding</keyword>
<comment type="similarity">
    <text evidence="6">Belongs to the SMC family.</text>
</comment>
<dbReference type="PIRSF" id="PIRSF005719">
    <property type="entry name" value="SMC"/>
    <property type="match status" value="1"/>
</dbReference>
<evidence type="ECO:0000313" key="9">
    <source>
        <dbReference type="EMBL" id="MDT0630926.1"/>
    </source>
</evidence>
<feature type="coiled-coil region" evidence="6">
    <location>
        <begin position="877"/>
        <end position="968"/>
    </location>
</feature>
<evidence type="ECO:0000256" key="1">
    <source>
        <dbReference type="ARBA" id="ARBA00022490"/>
    </source>
</evidence>
<dbReference type="InterPro" id="IPR036277">
    <property type="entry name" value="SMC_hinge_sf"/>
</dbReference>
<feature type="region of interest" description="Disordered" evidence="7">
    <location>
        <begin position="778"/>
        <end position="798"/>
    </location>
</feature>
<name>A0ABU3BNQ3_9BACT</name>
<feature type="compositionally biased region" description="Low complexity" evidence="7">
    <location>
        <begin position="687"/>
        <end position="697"/>
    </location>
</feature>
<dbReference type="SMART" id="SM00968">
    <property type="entry name" value="SMC_hinge"/>
    <property type="match status" value="1"/>
</dbReference>
<feature type="compositionally biased region" description="Basic and acidic residues" evidence="7">
    <location>
        <begin position="698"/>
        <end position="726"/>
    </location>
</feature>
<dbReference type="Pfam" id="PF06470">
    <property type="entry name" value="SMC_hinge"/>
    <property type="match status" value="1"/>
</dbReference>
<gene>
    <name evidence="6 9" type="primary">smc</name>
    <name evidence="9" type="ORF">RM540_04120</name>
</gene>
<dbReference type="HAMAP" id="MF_01894">
    <property type="entry name" value="Smc_prok"/>
    <property type="match status" value="1"/>
</dbReference>
<comment type="function">
    <text evidence="6">Required for chromosome condensation and partitioning.</text>
</comment>
<evidence type="ECO:0000256" key="3">
    <source>
        <dbReference type="ARBA" id="ARBA00022840"/>
    </source>
</evidence>
<feature type="domain" description="SMC hinge" evidence="8">
    <location>
        <begin position="527"/>
        <end position="639"/>
    </location>
</feature>
<feature type="compositionally biased region" description="Low complexity" evidence="7">
    <location>
        <begin position="422"/>
        <end position="437"/>
    </location>
</feature>
<keyword evidence="4 6" id="KW-0175">Coiled coil</keyword>
<dbReference type="Gene3D" id="1.20.1060.20">
    <property type="match status" value="1"/>
</dbReference>
<dbReference type="RefSeq" id="WP_311662263.1">
    <property type="nucleotide sequence ID" value="NZ_JAVRHT010000006.1"/>
</dbReference>
<evidence type="ECO:0000256" key="5">
    <source>
        <dbReference type="ARBA" id="ARBA00023125"/>
    </source>
</evidence>
<keyword evidence="2 6" id="KW-0547">Nucleotide-binding</keyword>
<comment type="caution">
    <text evidence="9">The sequence shown here is derived from an EMBL/GenBank/DDBJ whole genome shotgun (WGS) entry which is preliminary data.</text>
</comment>
<feature type="region of interest" description="Disordered" evidence="7">
    <location>
        <begin position="642"/>
        <end position="726"/>
    </location>
</feature>
<feature type="region of interest" description="Disordered" evidence="7">
    <location>
        <begin position="414"/>
        <end position="452"/>
    </location>
</feature>
<dbReference type="SUPFAM" id="SSF75553">
    <property type="entry name" value="Smc hinge domain"/>
    <property type="match status" value="1"/>
</dbReference>
<dbReference type="Pfam" id="PF02463">
    <property type="entry name" value="SMC_N"/>
    <property type="match status" value="1"/>
</dbReference>
<dbReference type="EMBL" id="JAVRHT010000006">
    <property type="protein sequence ID" value="MDT0630926.1"/>
    <property type="molecule type" value="Genomic_DNA"/>
</dbReference>
<dbReference type="InterPro" id="IPR024704">
    <property type="entry name" value="SMC"/>
</dbReference>
<evidence type="ECO:0000256" key="7">
    <source>
        <dbReference type="SAM" id="MobiDB-lite"/>
    </source>
</evidence>
<dbReference type="PANTHER" id="PTHR43977">
    <property type="entry name" value="STRUCTURAL MAINTENANCE OF CHROMOSOMES PROTEIN 3"/>
    <property type="match status" value="1"/>
</dbReference>
<keyword evidence="10" id="KW-1185">Reference proteome</keyword>
<reference evidence="9 10" key="1">
    <citation type="submission" date="2023-09" db="EMBL/GenBank/DDBJ databases">
        <authorList>
            <person name="Rey-Velasco X."/>
        </authorList>
    </citation>
    <scope>NUCLEOTIDE SEQUENCE [LARGE SCALE GENOMIC DNA]</scope>
    <source>
        <strain evidence="9 10">F394</strain>
    </source>
</reference>
<dbReference type="InterPro" id="IPR027417">
    <property type="entry name" value="P-loop_NTPase"/>
</dbReference>
<protein>
    <recommendedName>
        <fullName evidence="6">Chromosome partition protein Smc</fullName>
    </recommendedName>
</protein>
<organism evidence="9 10">
    <name type="scientific">Rubrivirga litoralis</name>
    <dbReference type="NCBI Taxonomy" id="3075598"/>
    <lineage>
        <taxon>Bacteria</taxon>
        <taxon>Pseudomonadati</taxon>
        <taxon>Rhodothermota</taxon>
        <taxon>Rhodothermia</taxon>
        <taxon>Rhodothermales</taxon>
        <taxon>Rubricoccaceae</taxon>
        <taxon>Rubrivirga</taxon>
    </lineage>
</organism>
<evidence type="ECO:0000259" key="8">
    <source>
        <dbReference type="SMART" id="SM00968"/>
    </source>
</evidence>
<comment type="domain">
    <text evidence="6">Contains large globular domains required for ATP hydrolysis at each terminus and a third globular domain forming a flexible hinge near the middle of the molecule. These domains are separated by coiled-coil structures.</text>
</comment>
<keyword evidence="1 6" id="KW-0963">Cytoplasm</keyword>
<comment type="subcellular location">
    <subcellularLocation>
        <location evidence="6">Cytoplasm</location>
    </subcellularLocation>
</comment>
<dbReference type="CDD" id="cd03278">
    <property type="entry name" value="ABC_SMC_barmotin"/>
    <property type="match status" value="1"/>
</dbReference>
<dbReference type="InterPro" id="IPR003395">
    <property type="entry name" value="RecF/RecN/SMC_N"/>
</dbReference>
<keyword evidence="3 6" id="KW-0067">ATP-binding</keyword>
<evidence type="ECO:0000256" key="6">
    <source>
        <dbReference type="HAMAP-Rule" id="MF_01894"/>
    </source>
</evidence>
<feature type="compositionally biased region" description="Pro residues" evidence="7">
    <location>
        <begin position="438"/>
        <end position="450"/>
    </location>
</feature>
<feature type="compositionally biased region" description="Low complexity" evidence="7">
    <location>
        <begin position="778"/>
        <end position="789"/>
    </location>
</feature>
<feature type="coiled-coil region" evidence="6">
    <location>
        <begin position="167"/>
        <end position="215"/>
    </location>
</feature>
<dbReference type="InterPro" id="IPR010935">
    <property type="entry name" value="SMC_hinge"/>
</dbReference>
<feature type="binding site" evidence="6">
    <location>
        <begin position="32"/>
        <end position="39"/>
    </location>
    <ligand>
        <name>ATP</name>
        <dbReference type="ChEBI" id="CHEBI:30616"/>
    </ligand>
</feature>
<dbReference type="Proteomes" id="UP001267426">
    <property type="component" value="Unassembled WGS sequence"/>
</dbReference>
<sequence length="1198" mass="127508">MYLSRLELHGFKSFAQKTAVSFSPGVTAIVGPNGCGKSNVIDAVRWVLGEQRARLLRSESMSGVIFNGAAEKRALGMAEVSLTVENNRGVLPTEYAEVTVTRRLYRNGDSDYLLNGTVVRLRDVLDLFMDTGMGAGAYSVIELSMVEDILSENADDRRRLFEEAAGVTKYKRRRAQALRRLDATRADLTRLDDIVEEVEKQVRSLSRQAQKAARHERLAGRLRRIELALAAHDVARLQTERDALDASTRAQRTEAEGLGAQLAGGEADLEAARAALVDREGEMADRARALQSHAETVQRLEAEARVAAERRDAARRALDRIAREREADKTRARNLDAERERAAAQIEAAEGGVVQTQAALDAAQAARAEAADRAAAARQALQSARADAGDAARALREAQSARDRAADRRAFLEADRERAQSARAALAAPPADGAAPPEAAPPEAAPPTPPDDLEAAEAELERAGATLAERVGARDAARAAFDAAQGALQEARTARNTARAELDLLRAFVASGEGAGGAVAFLRAQAGWTAPTVADVVGADEADRPALDAALGAYADALVVGTAREAEAAVRALRDADEGRATFFVLDRVKAPAPPAAPPGAVRLLDRVRVSETRFEPLLAALLGDVFLVDALPERAPRAGRLVTPDGAWADGRAVHGGSPATQEGAGRFGARERQDRAAEALDAAERALASAESAAADARDARDRAEADRADAERARDAAREDRDAARSVRARAAAAEAAREAEAAARRAEAARLDQRVQEITDALGALPAPPALDAAVAEAEGGAETAEAARARAEAAADDAAREGAAAEAAWSDARLAHARAQSAVEAARADRDRAARSLDEVARRQAERAAEAERLEAGLATGDADDGGRGERIGALRRETDALQTAAADAERAVLDARARIADGERALRDLRAARERVTTALADAERRLVEIATRQETTLERLADEHGTTLDDATDELDRLGEEAPFEPAAARAEVPTLKEKIRALGAVNSLALESYEEEQDRLETLTAQRADLAGAEASLLETIREINETARRRFDETFGAVREAFQKIFADLFGGDAAADVRLDGDDPLEAPVAITARPKGKRPVSLAQLSGGEKTLTATALLFAIYLVKPSPFCILDEVDAPLDDANVGRFMRLIRSFADSTQFILVTHNKLTMEAADRMYGVTMPTPGVSRLVGVRFDGGDGAEVEAEPA</sequence>
<feature type="compositionally biased region" description="Basic and acidic residues" evidence="7">
    <location>
        <begin position="670"/>
        <end position="686"/>
    </location>
</feature>
<feature type="coiled-coil region" evidence="6">
    <location>
        <begin position="994"/>
        <end position="1021"/>
    </location>
</feature>